<dbReference type="Proteomes" id="UP000054342">
    <property type="component" value="Unassembled WGS sequence"/>
</dbReference>
<evidence type="ECO:0000313" key="2">
    <source>
        <dbReference type="Proteomes" id="UP000054342"/>
    </source>
</evidence>
<dbReference type="RefSeq" id="XP_013316393.1">
    <property type="nucleotide sequence ID" value="XM_013460939.1"/>
</dbReference>
<proteinExistence type="predicted"/>
<sequence length="158" mass="17175">MAPTGPGTTNAGDQLRLKAQLPNNATLAPIAADGASCVQTFSSIDTLMSSSGDLRDFPAVDFAAKDSIPAPDVDLSTRVNNSEATDQMFSPNFEHFMTMPYDFIYPLPQTDFGMFHTSEAFIQHGFQPDSEQGLSRFRSRLPSLEPTTISSGSRIKYS</sequence>
<dbReference type="HOGENOM" id="CLU_1669419_0_0_1"/>
<organism evidence="1 2">
    <name type="scientific">Exophiala xenobiotica</name>
    <dbReference type="NCBI Taxonomy" id="348802"/>
    <lineage>
        <taxon>Eukaryota</taxon>
        <taxon>Fungi</taxon>
        <taxon>Dikarya</taxon>
        <taxon>Ascomycota</taxon>
        <taxon>Pezizomycotina</taxon>
        <taxon>Eurotiomycetes</taxon>
        <taxon>Chaetothyriomycetidae</taxon>
        <taxon>Chaetothyriales</taxon>
        <taxon>Herpotrichiellaceae</taxon>
        <taxon>Exophiala</taxon>
    </lineage>
</organism>
<keyword evidence="2" id="KW-1185">Reference proteome</keyword>
<protein>
    <submittedName>
        <fullName evidence="1">Uncharacterized protein</fullName>
    </submittedName>
</protein>
<dbReference type="AlphaFoldDB" id="A0A0D2F727"/>
<dbReference type="GeneID" id="25326439"/>
<name>A0A0D2F727_9EURO</name>
<dbReference type="EMBL" id="KN847319">
    <property type="protein sequence ID" value="KIW55809.1"/>
    <property type="molecule type" value="Genomic_DNA"/>
</dbReference>
<evidence type="ECO:0000313" key="1">
    <source>
        <dbReference type="EMBL" id="KIW55809.1"/>
    </source>
</evidence>
<reference evidence="1 2" key="1">
    <citation type="submission" date="2015-01" db="EMBL/GenBank/DDBJ databases">
        <title>The Genome Sequence of Exophiala xenobiotica CBS118157.</title>
        <authorList>
            <consortium name="The Broad Institute Genomics Platform"/>
            <person name="Cuomo C."/>
            <person name="de Hoog S."/>
            <person name="Gorbushina A."/>
            <person name="Stielow B."/>
            <person name="Teixiera M."/>
            <person name="Abouelleil A."/>
            <person name="Chapman S.B."/>
            <person name="Priest M."/>
            <person name="Young S.K."/>
            <person name="Wortman J."/>
            <person name="Nusbaum C."/>
            <person name="Birren B."/>
        </authorList>
    </citation>
    <scope>NUCLEOTIDE SEQUENCE [LARGE SCALE GENOMIC DNA]</scope>
    <source>
        <strain evidence="1 2">CBS 118157</strain>
    </source>
</reference>
<accession>A0A0D2F727</accession>
<gene>
    <name evidence="1" type="ORF">PV05_04531</name>
</gene>